<feature type="region of interest" description="Disordered" evidence="1">
    <location>
        <begin position="1"/>
        <end position="25"/>
    </location>
</feature>
<feature type="compositionally biased region" description="Polar residues" evidence="1">
    <location>
        <begin position="1"/>
        <end position="18"/>
    </location>
</feature>
<comment type="caution">
    <text evidence="2">The sequence shown here is derived from an EMBL/GenBank/DDBJ whole genome shotgun (WGS) entry which is preliminary data.</text>
</comment>
<protein>
    <submittedName>
        <fullName evidence="2">Uncharacterized protein</fullName>
    </submittedName>
</protein>
<evidence type="ECO:0000313" key="2">
    <source>
        <dbReference type="EMBL" id="KAK1579806.1"/>
    </source>
</evidence>
<dbReference type="AlphaFoldDB" id="A0AAD8PSJ2"/>
<evidence type="ECO:0000256" key="1">
    <source>
        <dbReference type="SAM" id="MobiDB-lite"/>
    </source>
</evidence>
<evidence type="ECO:0000313" key="3">
    <source>
        <dbReference type="Proteomes" id="UP001230504"/>
    </source>
</evidence>
<gene>
    <name evidence="2" type="ORF">LY79DRAFT_563487</name>
</gene>
<sequence length="173" mass="19297">MCSSSVRFTERQGNSAHSPSPPFQPSLSHMLLSAANLARGTRGTTRYRPVHHFHRPSAAGGPLGEGCTGNFLFKEASPEHFRPWYGLLPLRMLGWTHQHAEPKRQTPFQPCRAASLSPNYVSDSLDKVYDSSPPRKGVIRDLAELHLPDSFEQKGHALTYYCLMTIGRVPTKD</sequence>
<dbReference type="EMBL" id="JAHLJV010000062">
    <property type="protein sequence ID" value="KAK1579806.1"/>
    <property type="molecule type" value="Genomic_DNA"/>
</dbReference>
<dbReference type="Proteomes" id="UP001230504">
    <property type="component" value="Unassembled WGS sequence"/>
</dbReference>
<reference evidence="2" key="1">
    <citation type="submission" date="2021-06" db="EMBL/GenBank/DDBJ databases">
        <title>Comparative genomics, transcriptomics and evolutionary studies reveal genomic signatures of adaptation to plant cell wall in hemibiotrophic fungi.</title>
        <authorList>
            <consortium name="DOE Joint Genome Institute"/>
            <person name="Baroncelli R."/>
            <person name="Diaz J.F."/>
            <person name="Benocci T."/>
            <person name="Peng M."/>
            <person name="Battaglia E."/>
            <person name="Haridas S."/>
            <person name="Andreopoulos W."/>
            <person name="Labutti K."/>
            <person name="Pangilinan J."/>
            <person name="Floch G.L."/>
            <person name="Makela M.R."/>
            <person name="Henrissat B."/>
            <person name="Grigoriev I.V."/>
            <person name="Crouch J.A."/>
            <person name="De Vries R.P."/>
            <person name="Sukno S.A."/>
            <person name="Thon M.R."/>
        </authorList>
    </citation>
    <scope>NUCLEOTIDE SEQUENCE</scope>
    <source>
        <strain evidence="2">CBS 125086</strain>
    </source>
</reference>
<accession>A0AAD8PSJ2</accession>
<keyword evidence="3" id="KW-1185">Reference proteome</keyword>
<name>A0AAD8PSJ2_9PEZI</name>
<dbReference type="RefSeq" id="XP_060410909.1">
    <property type="nucleotide sequence ID" value="XM_060558559.1"/>
</dbReference>
<proteinExistence type="predicted"/>
<organism evidence="2 3">
    <name type="scientific">Colletotrichum navitas</name>
    <dbReference type="NCBI Taxonomy" id="681940"/>
    <lineage>
        <taxon>Eukaryota</taxon>
        <taxon>Fungi</taxon>
        <taxon>Dikarya</taxon>
        <taxon>Ascomycota</taxon>
        <taxon>Pezizomycotina</taxon>
        <taxon>Sordariomycetes</taxon>
        <taxon>Hypocreomycetidae</taxon>
        <taxon>Glomerellales</taxon>
        <taxon>Glomerellaceae</taxon>
        <taxon>Colletotrichum</taxon>
        <taxon>Colletotrichum graminicola species complex</taxon>
    </lineage>
</organism>
<dbReference type="GeneID" id="85442799"/>